<evidence type="ECO:0000256" key="1">
    <source>
        <dbReference type="ARBA" id="ARBA00022737"/>
    </source>
</evidence>
<organism evidence="3 4">
    <name type="scientific">Diploptera punctata</name>
    <name type="common">Pacific beetle cockroach</name>
    <dbReference type="NCBI Taxonomy" id="6984"/>
    <lineage>
        <taxon>Eukaryota</taxon>
        <taxon>Metazoa</taxon>
        <taxon>Ecdysozoa</taxon>
        <taxon>Arthropoda</taxon>
        <taxon>Hexapoda</taxon>
        <taxon>Insecta</taxon>
        <taxon>Pterygota</taxon>
        <taxon>Neoptera</taxon>
        <taxon>Polyneoptera</taxon>
        <taxon>Dictyoptera</taxon>
        <taxon>Blattodea</taxon>
        <taxon>Blaberoidea</taxon>
        <taxon>Blaberidae</taxon>
        <taxon>Diplopterinae</taxon>
        <taxon>Diploptera</taxon>
    </lineage>
</organism>
<keyword evidence="2" id="KW-1015">Disulfide bond</keyword>
<dbReference type="InterPro" id="IPR036383">
    <property type="entry name" value="TSP1_rpt_sf"/>
</dbReference>
<dbReference type="AlphaFoldDB" id="A0AAD8ENB3"/>
<reference evidence="3" key="1">
    <citation type="journal article" date="2023" name="IScience">
        <title>Live-bearing cockroach genome reveals convergent evolutionary mechanisms linked to viviparity in insects and beyond.</title>
        <authorList>
            <person name="Fouks B."/>
            <person name="Harrison M.C."/>
            <person name="Mikhailova A.A."/>
            <person name="Marchal E."/>
            <person name="English S."/>
            <person name="Carruthers M."/>
            <person name="Jennings E.C."/>
            <person name="Chiamaka E.L."/>
            <person name="Frigard R.A."/>
            <person name="Pippel M."/>
            <person name="Attardo G.M."/>
            <person name="Benoit J.B."/>
            <person name="Bornberg-Bauer E."/>
            <person name="Tobe S.S."/>
        </authorList>
    </citation>
    <scope>NUCLEOTIDE SEQUENCE</scope>
    <source>
        <strain evidence="3">Stay&amp;Tobe</strain>
    </source>
</reference>
<dbReference type="SUPFAM" id="SSF82895">
    <property type="entry name" value="TSP-1 type 1 repeat"/>
    <property type="match status" value="2"/>
</dbReference>
<gene>
    <name evidence="3" type="ORF">L9F63_027025</name>
</gene>
<keyword evidence="4" id="KW-1185">Reference proteome</keyword>
<dbReference type="PANTHER" id="PTHR22906:SF21">
    <property type="entry name" value="SEMA DOMAIN-CONTAINING PROTEIN"/>
    <property type="match status" value="1"/>
</dbReference>
<dbReference type="Gene3D" id="2.20.100.10">
    <property type="entry name" value="Thrombospondin type-1 (TSP1) repeat"/>
    <property type="match status" value="2"/>
</dbReference>
<reference evidence="3" key="2">
    <citation type="submission" date="2023-05" db="EMBL/GenBank/DDBJ databases">
        <authorList>
            <person name="Fouks B."/>
        </authorList>
    </citation>
    <scope>NUCLEOTIDE SEQUENCE</scope>
    <source>
        <strain evidence="3">Stay&amp;Tobe</strain>
        <tissue evidence="3">Testes</tissue>
    </source>
</reference>
<dbReference type="Pfam" id="PF00090">
    <property type="entry name" value="TSP_1"/>
    <property type="match status" value="2"/>
</dbReference>
<dbReference type="FunFam" id="2.20.100.10:FF:000001">
    <property type="entry name" value="semaphorin-5A isoform X1"/>
    <property type="match status" value="1"/>
</dbReference>
<accession>A0AAD8ENB3</accession>
<protein>
    <submittedName>
        <fullName evidence="3">Uncharacterized protein</fullName>
    </submittedName>
</protein>
<feature type="non-terminal residue" evidence="3">
    <location>
        <position position="207"/>
    </location>
</feature>
<dbReference type="Proteomes" id="UP001233999">
    <property type="component" value="Unassembled WGS sequence"/>
</dbReference>
<dbReference type="EMBL" id="JASPKZ010001835">
    <property type="protein sequence ID" value="KAJ9597085.1"/>
    <property type="molecule type" value="Genomic_DNA"/>
</dbReference>
<proteinExistence type="predicted"/>
<dbReference type="PANTHER" id="PTHR22906">
    <property type="entry name" value="PROPERDIN"/>
    <property type="match status" value="1"/>
</dbReference>
<keyword evidence="1" id="KW-0677">Repeat</keyword>
<dbReference type="PROSITE" id="PS50092">
    <property type="entry name" value="TSP1"/>
    <property type="match status" value="2"/>
</dbReference>
<evidence type="ECO:0000256" key="2">
    <source>
        <dbReference type="ARBA" id="ARBA00023157"/>
    </source>
</evidence>
<name>A0AAD8ENB3_DIPPU</name>
<comment type="caution">
    <text evidence="3">The sequence shown here is derived from an EMBL/GenBank/DDBJ whole genome shotgun (WGS) entry which is preliminary data.</text>
</comment>
<dbReference type="SMART" id="SM00209">
    <property type="entry name" value="TSP1"/>
    <property type="match status" value="2"/>
</dbReference>
<evidence type="ECO:0000313" key="4">
    <source>
        <dbReference type="Proteomes" id="UP001233999"/>
    </source>
</evidence>
<dbReference type="InterPro" id="IPR052065">
    <property type="entry name" value="Compl_asym_regulator"/>
</dbReference>
<sequence>GWRLVKLVPLLISGRNWIVEYLWFRTRRRSMPLQNGESPCIGISVAVTNCTVHGGWTSWSSWSACSQSCGLLAVKTQRRTCGNPAPAHSGRVCVGQDRNEIYCTSNPPCPAMSPPPRDGQWGSWGAWDDCTVPCGGDYRVRRRRCDNPSPQDGGRGEVDDVWSDRVLWSAELVTDETLDQGNGVVGQTGHCVLLVVDKVCARENATS</sequence>
<evidence type="ECO:0000313" key="3">
    <source>
        <dbReference type="EMBL" id="KAJ9597085.1"/>
    </source>
</evidence>
<dbReference type="InterPro" id="IPR000884">
    <property type="entry name" value="TSP1_rpt"/>
</dbReference>